<organism evidence="1 2">
    <name type="scientific">Paenibacillus cookii</name>
    <dbReference type="NCBI Taxonomy" id="157839"/>
    <lineage>
        <taxon>Bacteria</taxon>
        <taxon>Bacillati</taxon>
        <taxon>Bacillota</taxon>
        <taxon>Bacilli</taxon>
        <taxon>Bacillales</taxon>
        <taxon>Paenibacillaceae</taxon>
        <taxon>Paenibacillus</taxon>
    </lineage>
</organism>
<proteinExistence type="predicted"/>
<dbReference type="EMBL" id="BORW01000004">
    <property type="protein sequence ID" value="GIO66388.1"/>
    <property type="molecule type" value="Genomic_DNA"/>
</dbReference>
<sequence length="349" mass="38782">MITIGTARQRAAEWVREHACMQADYIGAYFSGSTVGRPEKEALPTGSDVDVVVVLRGETVPPKPGKTIYKDTLIEITYLPFNQLASAERVLGSYHLAGSFRLPAVIDDPSGYLHQLQRQVSEKFADEKWVKLRCEEAWNRVDQGLRSLNPSAPLFELVMPWLFPTGVMTHVLLVAALRNPTVRLRYLAARRVLEDYGFEGAYPELLGFLGCSGWTARLAERHLEGLERCFEAAAAAARTPLAFSSDITPGAKTIAIDGSLELIRSGNPREAVFWIGVTHARCHHILSIDAEAEVRRAHEPFFARFLADLGIHSSGDLLRRAEEGLRFLPKLRQIAESIMHANPEITGIE</sequence>
<gene>
    <name evidence="1" type="ORF">J21TS3_12090</name>
</gene>
<evidence type="ECO:0000313" key="2">
    <source>
        <dbReference type="Proteomes" id="UP000680638"/>
    </source>
</evidence>
<evidence type="ECO:0008006" key="3">
    <source>
        <dbReference type="Google" id="ProtNLM"/>
    </source>
</evidence>
<keyword evidence="2" id="KW-1185">Reference proteome</keyword>
<protein>
    <recommendedName>
        <fullName evidence="3">Polymerase nucleotidyl transferase domain-containing protein</fullName>
    </recommendedName>
</protein>
<evidence type="ECO:0000313" key="1">
    <source>
        <dbReference type="EMBL" id="GIO66388.1"/>
    </source>
</evidence>
<accession>A0ABQ4LTB2</accession>
<comment type="caution">
    <text evidence="1">The sequence shown here is derived from an EMBL/GenBank/DDBJ whole genome shotgun (WGS) entry which is preliminary data.</text>
</comment>
<dbReference type="RefSeq" id="WP_246536690.1">
    <property type="nucleotide sequence ID" value="NZ_BORW01000004.1"/>
</dbReference>
<reference evidence="1 2" key="1">
    <citation type="submission" date="2021-03" db="EMBL/GenBank/DDBJ databases">
        <title>Antimicrobial resistance genes in bacteria isolated from Japanese honey, and their potential for conferring macrolide and lincosamide resistance in the American foulbrood pathogen Paenibacillus larvae.</title>
        <authorList>
            <person name="Okamoto M."/>
            <person name="Kumagai M."/>
            <person name="Kanamori H."/>
            <person name="Takamatsu D."/>
        </authorList>
    </citation>
    <scope>NUCLEOTIDE SEQUENCE [LARGE SCALE GENOMIC DNA]</scope>
    <source>
        <strain evidence="1 2">J21TS3</strain>
    </source>
</reference>
<dbReference type="Proteomes" id="UP000680638">
    <property type="component" value="Unassembled WGS sequence"/>
</dbReference>
<name>A0ABQ4LTB2_9BACL</name>